<organism evidence="11 12">
    <name type="scientific">Allacma fusca</name>
    <dbReference type="NCBI Taxonomy" id="39272"/>
    <lineage>
        <taxon>Eukaryota</taxon>
        <taxon>Metazoa</taxon>
        <taxon>Ecdysozoa</taxon>
        <taxon>Arthropoda</taxon>
        <taxon>Hexapoda</taxon>
        <taxon>Collembola</taxon>
        <taxon>Symphypleona</taxon>
        <taxon>Sminthuridae</taxon>
        <taxon>Allacma</taxon>
    </lineage>
</organism>
<evidence type="ECO:0000256" key="2">
    <source>
        <dbReference type="ARBA" id="ARBA00005005"/>
    </source>
</evidence>
<evidence type="ECO:0000256" key="5">
    <source>
        <dbReference type="ARBA" id="ARBA00023002"/>
    </source>
</evidence>
<keyword evidence="5" id="KW-0560">Oxidoreductase</keyword>
<evidence type="ECO:0000313" key="11">
    <source>
        <dbReference type="EMBL" id="CAG7826358.1"/>
    </source>
</evidence>
<keyword evidence="12" id="KW-1185">Reference proteome</keyword>
<comment type="subcellular location">
    <subcellularLocation>
        <location evidence="1">Peroxisome</location>
    </subcellularLocation>
</comment>
<comment type="pathway">
    <text evidence="2">Lipid metabolism; fatty acid beta-oxidation.</text>
</comment>
<evidence type="ECO:0000256" key="7">
    <source>
        <dbReference type="ARBA" id="ARBA00023140"/>
    </source>
</evidence>
<evidence type="ECO:0000256" key="9">
    <source>
        <dbReference type="ARBA" id="ARBA00073497"/>
    </source>
</evidence>
<keyword evidence="8" id="KW-0456">Lyase</keyword>
<keyword evidence="7" id="KW-0576">Peroxisome</keyword>
<evidence type="ECO:0000313" key="12">
    <source>
        <dbReference type="Proteomes" id="UP000708208"/>
    </source>
</evidence>
<name>A0A8J2L4Y1_9HEXA</name>
<dbReference type="GO" id="GO:0018812">
    <property type="term" value="F:3-hydroxyacyl-CoA dehydratase activity"/>
    <property type="evidence" value="ECO:0007669"/>
    <property type="project" value="UniProtKB-ARBA"/>
</dbReference>
<dbReference type="FunFam" id="3.40.50.720:FF:000185">
    <property type="entry name" value="peroxisomal multifunctional enzyme type 2"/>
    <property type="match status" value="1"/>
</dbReference>
<protein>
    <recommendedName>
        <fullName evidence="9">Peroxisomal multifunctional enzyme type 2</fullName>
    </recommendedName>
</protein>
<evidence type="ECO:0000256" key="6">
    <source>
        <dbReference type="ARBA" id="ARBA00023098"/>
    </source>
</evidence>
<feature type="domain" description="Ketoreductase" evidence="10">
    <location>
        <begin position="34"/>
        <end position="227"/>
    </location>
</feature>
<dbReference type="InterPro" id="IPR054357">
    <property type="entry name" value="MFE-2_N"/>
</dbReference>
<dbReference type="Pfam" id="PF00106">
    <property type="entry name" value="adh_short"/>
    <property type="match status" value="1"/>
</dbReference>
<gene>
    <name evidence="11" type="ORF">AFUS01_LOCUS36413</name>
</gene>
<dbReference type="InterPro" id="IPR051687">
    <property type="entry name" value="Peroxisomal_Beta-Oxidation"/>
</dbReference>
<dbReference type="OrthoDB" id="3592703at2759"/>
<dbReference type="Pfam" id="PF22622">
    <property type="entry name" value="MFE-2_hydrat-2_N"/>
    <property type="match status" value="1"/>
</dbReference>
<dbReference type="Pfam" id="PF01575">
    <property type="entry name" value="MaoC_dehydratas"/>
    <property type="match status" value="1"/>
</dbReference>
<dbReference type="AlphaFoldDB" id="A0A8J2L4Y1"/>
<dbReference type="GO" id="GO:0016491">
    <property type="term" value="F:oxidoreductase activity"/>
    <property type="evidence" value="ECO:0007669"/>
    <property type="project" value="UniProtKB-KW"/>
</dbReference>
<comment type="caution">
    <text evidence="11">The sequence shown here is derived from an EMBL/GenBank/DDBJ whole genome shotgun (WGS) entry which is preliminary data.</text>
</comment>
<reference evidence="11" key="1">
    <citation type="submission" date="2021-06" db="EMBL/GenBank/DDBJ databases">
        <authorList>
            <person name="Hodson N. C."/>
            <person name="Mongue J. A."/>
            <person name="Jaron S. K."/>
        </authorList>
    </citation>
    <scope>NUCLEOTIDE SEQUENCE</scope>
</reference>
<comment type="similarity">
    <text evidence="3">Belongs to the short-chain dehydrogenases/reductases (SDR) family.</text>
</comment>
<accession>A0A8J2L4Y1</accession>
<evidence type="ECO:0000256" key="1">
    <source>
        <dbReference type="ARBA" id="ARBA00004275"/>
    </source>
</evidence>
<dbReference type="PANTHER" id="PTHR45024:SF2">
    <property type="entry name" value="SCP2 DOMAIN-CONTAINING PROTEIN"/>
    <property type="match status" value="1"/>
</dbReference>
<dbReference type="GO" id="GO:0006631">
    <property type="term" value="P:fatty acid metabolic process"/>
    <property type="evidence" value="ECO:0007669"/>
    <property type="project" value="UniProtKB-KW"/>
</dbReference>
<dbReference type="InterPro" id="IPR002347">
    <property type="entry name" value="SDR_fam"/>
</dbReference>
<evidence type="ECO:0000259" key="10">
    <source>
        <dbReference type="SMART" id="SM00822"/>
    </source>
</evidence>
<dbReference type="PANTHER" id="PTHR45024">
    <property type="entry name" value="DEHYDROGENASES, SHORT CHAIN"/>
    <property type="match status" value="1"/>
</dbReference>
<dbReference type="GO" id="GO:0005777">
    <property type="term" value="C:peroxisome"/>
    <property type="evidence" value="ECO:0007669"/>
    <property type="project" value="UniProtKB-SubCell"/>
</dbReference>
<evidence type="ECO:0000256" key="3">
    <source>
        <dbReference type="ARBA" id="ARBA00006484"/>
    </source>
</evidence>
<sequence length="629" mass="68398">MAQSNQSNRISVSDSSVSRAVTDNMNRLLRFDGRVVVVTGAGGGLGKAYALLFAGRGASVVVNDLGGNPHGDGKDARAADKVVEEIRNQGGKAVANYDSVTNGENIIKTALDNFGRVDVLVNNAGILRDRSFAKMTDSDWDLIQQVHLQGAFKTTRAAWEHFRNQKYGRIINTASTAGVLGNFGQANYAAAKAGLIGFSNTLSKEGAKFNIHTNTIVPVAGSRLTEGIIPPDLHAGFRPDLIAPVVAWLCHENCDENGVIIETAAGYAMKYVWERSKGAFLRTKLTEDVEIETVRDKWGEIADMTESERPTNINEAIGKFAEALEKLESGNVPPLVLDHVTKENIVDIVLPSATYEYNINQAILYALGVGASVEDKKGLRFLYENAEDFQVLPTFPVLAGNDPLFKVMQVPGLNIDPTKILHGEQYLELHRPLPPAAKVQLGCQVIDVLDKGSGSVYILQVKGEDDEGPLFTLEYSIFVVGDGNFGGKRDTEKPITRPVPPPKRAPDQVFEYQTGKDQAALYRLSGDANPLHIDPLFAQLGGFSRPIIHGLCSFGIAARLILNHYADSDARLFKAIKTRFAKPIIPGETIVVQTWKEGSRIHFEVKVKETGATCLTGGYLDLNSVNSKL</sequence>
<keyword evidence="4" id="KW-0276">Fatty acid metabolism</keyword>
<dbReference type="InterPro" id="IPR002539">
    <property type="entry name" value="MaoC-like_dom"/>
</dbReference>
<dbReference type="EMBL" id="CAJVCH010539498">
    <property type="protein sequence ID" value="CAG7826358.1"/>
    <property type="molecule type" value="Genomic_DNA"/>
</dbReference>
<dbReference type="PROSITE" id="PS00061">
    <property type="entry name" value="ADH_SHORT"/>
    <property type="match status" value="1"/>
</dbReference>
<dbReference type="InterPro" id="IPR020904">
    <property type="entry name" value="Sc_DH/Rdtase_CS"/>
</dbReference>
<keyword evidence="6" id="KW-0443">Lipid metabolism</keyword>
<dbReference type="CDD" id="cd05353">
    <property type="entry name" value="hydroxyacyl-CoA-like_DH_SDR_c-like"/>
    <property type="match status" value="1"/>
</dbReference>
<evidence type="ECO:0000256" key="4">
    <source>
        <dbReference type="ARBA" id="ARBA00022832"/>
    </source>
</evidence>
<dbReference type="InterPro" id="IPR057326">
    <property type="entry name" value="KR_dom"/>
</dbReference>
<dbReference type="CDD" id="cd03448">
    <property type="entry name" value="HDE_HSD"/>
    <property type="match status" value="1"/>
</dbReference>
<proteinExistence type="inferred from homology"/>
<dbReference type="Proteomes" id="UP000708208">
    <property type="component" value="Unassembled WGS sequence"/>
</dbReference>
<dbReference type="SMART" id="SM00822">
    <property type="entry name" value="PKS_KR"/>
    <property type="match status" value="1"/>
</dbReference>
<evidence type="ECO:0000256" key="8">
    <source>
        <dbReference type="ARBA" id="ARBA00023239"/>
    </source>
</evidence>